<keyword evidence="2" id="KW-1185">Reference proteome</keyword>
<evidence type="ECO:0000313" key="2">
    <source>
        <dbReference type="Proteomes" id="UP000824890"/>
    </source>
</evidence>
<comment type="caution">
    <text evidence="1">The sequence shown here is derived from an EMBL/GenBank/DDBJ whole genome shotgun (WGS) entry which is preliminary data.</text>
</comment>
<dbReference type="EMBL" id="JAGKQM010000015">
    <property type="protein sequence ID" value="KAH0878610.1"/>
    <property type="molecule type" value="Genomic_DNA"/>
</dbReference>
<proteinExistence type="predicted"/>
<protein>
    <submittedName>
        <fullName evidence="1">Uncharacterized protein</fullName>
    </submittedName>
</protein>
<name>A0ABQ7ZEI0_BRANA</name>
<reference evidence="1 2" key="1">
    <citation type="submission" date="2021-05" db="EMBL/GenBank/DDBJ databases">
        <title>Genome Assembly of Synthetic Allotetraploid Brassica napus Reveals Homoeologous Exchanges between Subgenomes.</title>
        <authorList>
            <person name="Davis J.T."/>
        </authorList>
    </citation>
    <scope>NUCLEOTIDE SEQUENCE [LARGE SCALE GENOMIC DNA]</scope>
    <source>
        <strain evidence="2">cv. Da-Ae</strain>
        <tissue evidence="1">Seedling</tissue>
    </source>
</reference>
<gene>
    <name evidence="1" type="ORF">HID58_066004</name>
</gene>
<organism evidence="1 2">
    <name type="scientific">Brassica napus</name>
    <name type="common">Rape</name>
    <dbReference type="NCBI Taxonomy" id="3708"/>
    <lineage>
        <taxon>Eukaryota</taxon>
        <taxon>Viridiplantae</taxon>
        <taxon>Streptophyta</taxon>
        <taxon>Embryophyta</taxon>
        <taxon>Tracheophyta</taxon>
        <taxon>Spermatophyta</taxon>
        <taxon>Magnoliopsida</taxon>
        <taxon>eudicotyledons</taxon>
        <taxon>Gunneridae</taxon>
        <taxon>Pentapetalae</taxon>
        <taxon>rosids</taxon>
        <taxon>malvids</taxon>
        <taxon>Brassicales</taxon>
        <taxon>Brassicaceae</taxon>
        <taxon>Brassiceae</taxon>
        <taxon>Brassica</taxon>
    </lineage>
</organism>
<feature type="non-terminal residue" evidence="1">
    <location>
        <position position="1"/>
    </location>
</feature>
<evidence type="ECO:0000313" key="1">
    <source>
        <dbReference type="EMBL" id="KAH0878610.1"/>
    </source>
</evidence>
<dbReference type="Proteomes" id="UP000824890">
    <property type="component" value="Unassembled WGS sequence"/>
</dbReference>
<sequence>FITVKTVFTNFAARRLHQNEFGLAEVVYMMRSAEYQATKRCNNVQLAEETVAHCQARALERQVTMMDQIEAFSHDRKRWRILYDDENFVEYVRDKEVKVQIKHWFNVLEK</sequence>
<accession>A0ABQ7ZEI0</accession>